<keyword evidence="7" id="KW-1185">Reference proteome</keyword>
<proteinExistence type="inferred from homology"/>
<name>A0AAD9PBH2_RIDPI</name>
<dbReference type="PANTHER" id="PTHR11849">
    <property type="entry name" value="ETS"/>
    <property type="match status" value="1"/>
</dbReference>
<dbReference type="GO" id="GO:0000981">
    <property type="term" value="F:DNA-binding transcription factor activity, RNA polymerase II-specific"/>
    <property type="evidence" value="ECO:0007669"/>
    <property type="project" value="TreeGrafter"/>
</dbReference>
<dbReference type="Proteomes" id="UP001209878">
    <property type="component" value="Unassembled WGS sequence"/>
</dbReference>
<dbReference type="PROSITE" id="PS00346">
    <property type="entry name" value="ETS_DOMAIN_2"/>
    <property type="match status" value="1"/>
</dbReference>
<comment type="similarity">
    <text evidence="1 3">Belongs to the ETS family.</text>
</comment>
<dbReference type="SMART" id="SM00413">
    <property type="entry name" value="ETS"/>
    <property type="match status" value="1"/>
</dbReference>
<evidence type="ECO:0000259" key="5">
    <source>
        <dbReference type="PROSITE" id="PS50061"/>
    </source>
</evidence>
<feature type="compositionally biased region" description="Basic residues" evidence="4">
    <location>
        <begin position="227"/>
        <end position="237"/>
    </location>
</feature>
<sequence length="431" mass="48553">MFDFSVSMPESSQTFTPDYLHPFPVSREMGAATMSYNTRPYQRPLQATPGTTTTSTPVDDAEIVTIVHSLMEEQKLMSPCQKPPSQRSRENVPLPAVSCCADDHRKSKNSVLDATQQQNMARYHGDAAFVDYQPAYCQLKTPPAYIDSVQTTTSPFKMDIKMETEVTGNFVSFPIYSGNCCGNDSSADCRQWQTTKDCGWIPQGIVYADTPERRLEPMDRHSLSGKQRTRPSHHGNRTRPNTSGSPSSVTFHQKLQAGGFYLPYTYNGSGQIQLWQFILELLSDSDNASFISWTGPDGEFRMLDPEEVARRWGRRKNKAAMNYDKMGRALRYYYDKLILRKVPGRKYTYKFNLSGILQSGRKSFGGDIAQSSTPFVSAPSPYPMQRCDPPQQPAHDFAHVRQKFVSDNGQMWSNGGFLAPTLQNVPDAILY</sequence>
<comment type="subcellular location">
    <subcellularLocation>
        <location evidence="3">Nucleus</location>
    </subcellularLocation>
</comment>
<dbReference type="EMBL" id="JAODUO010000049">
    <property type="protein sequence ID" value="KAK2191623.1"/>
    <property type="molecule type" value="Genomic_DNA"/>
</dbReference>
<evidence type="ECO:0000313" key="6">
    <source>
        <dbReference type="EMBL" id="KAK2191623.1"/>
    </source>
</evidence>
<feature type="region of interest" description="Disordered" evidence="4">
    <location>
        <begin position="211"/>
        <end position="249"/>
    </location>
</feature>
<dbReference type="InterPro" id="IPR036390">
    <property type="entry name" value="WH_DNA-bd_sf"/>
</dbReference>
<dbReference type="InterPro" id="IPR036388">
    <property type="entry name" value="WH-like_DNA-bd_sf"/>
</dbReference>
<dbReference type="PROSITE" id="PS00345">
    <property type="entry name" value="ETS_DOMAIN_1"/>
    <property type="match status" value="1"/>
</dbReference>
<dbReference type="PRINTS" id="PR00454">
    <property type="entry name" value="ETSDOMAIN"/>
</dbReference>
<feature type="domain" description="ETS" evidence="5">
    <location>
        <begin position="272"/>
        <end position="352"/>
    </location>
</feature>
<dbReference type="Gene3D" id="1.10.10.10">
    <property type="entry name" value="Winged helix-like DNA-binding domain superfamily/Winged helix DNA-binding domain"/>
    <property type="match status" value="1"/>
</dbReference>
<protein>
    <recommendedName>
        <fullName evidence="5">ETS domain-containing protein</fullName>
    </recommendedName>
</protein>
<dbReference type="SUPFAM" id="SSF46785">
    <property type="entry name" value="Winged helix' DNA-binding domain"/>
    <property type="match status" value="1"/>
</dbReference>
<evidence type="ECO:0000256" key="3">
    <source>
        <dbReference type="RuleBase" id="RU004019"/>
    </source>
</evidence>
<dbReference type="Pfam" id="PF00178">
    <property type="entry name" value="Ets"/>
    <property type="match status" value="1"/>
</dbReference>
<organism evidence="6 7">
    <name type="scientific">Ridgeia piscesae</name>
    <name type="common">Tubeworm</name>
    <dbReference type="NCBI Taxonomy" id="27915"/>
    <lineage>
        <taxon>Eukaryota</taxon>
        <taxon>Metazoa</taxon>
        <taxon>Spiralia</taxon>
        <taxon>Lophotrochozoa</taxon>
        <taxon>Annelida</taxon>
        <taxon>Polychaeta</taxon>
        <taxon>Sedentaria</taxon>
        <taxon>Canalipalpata</taxon>
        <taxon>Sabellida</taxon>
        <taxon>Siboglinidae</taxon>
        <taxon>Ridgeia</taxon>
    </lineage>
</organism>
<keyword evidence="3" id="KW-0539">Nucleus</keyword>
<dbReference type="GO" id="GO:0030154">
    <property type="term" value="P:cell differentiation"/>
    <property type="evidence" value="ECO:0007669"/>
    <property type="project" value="TreeGrafter"/>
</dbReference>
<dbReference type="PROSITE" id="PS50061">
    <property type="entry name" value="ETS_DOMAIN_3"/>
    <property type="match status" value="1"/>
</dbReference>
<feature type="compositionally biased region" description="Basic and acidic residues" evidence="4">
    <location>
        <begin position="211"/>
        <end position="222"/>
    </location>
</feature>
<dbReference type="PANTHER" id="PTHR11849:SF304">
    <property type="entry name" value="DNA-BINDING PROTEIN D-ETS-3"/>
    <property type="match status" value="1"/>
</dbReference>
<gene>
    <name evidence="6" type="ORF">NP493_50g05089</name>
</gene>
<dbReference type="AlphaFoldDB" id="A0AAD9PBH2"/>
<dbReference type="InterPro" id="IPR000418">
    <property type="entry name" value="Ets_dom"/>
</dbReference>
<comment type="caution">
    <text evidence="6">The sequence shown here is derived from an EMBL/GenBank/DDBJ whole genome shotgun (WGS) entry which is preliminary data.</text>
</comment>
<evidence type="ECO:0000313" key="7">
    <source>
        <dbReference type="Proteomes" id="UP001209878"/>
    </source>
</evidence>
<accession>A0AAD9PBH2</accession>
<reference evidence="6" key="1">
    <citation type="journal article" date="2023" name="Mol. Biol. Evol.">
        <title>Third-Generation Sequencing Reveals the Adaptive Role of the Epigenome in Three Deep-Sea Polychaetes.</title>
        <authorList>
            <person name="Perez M."/>
            <person name="Aroh O."/>
            <person name="Sun Y."/>
            <person name="Lan Y."/>
            <person name="Juniper S.K."/>
            <person name="Young C.R."/>
            <person name="Angers B."/>
            <person name="Qian P.Y."/>
        </authorList>
    </citation>
    <scope>NUCLEOTIDE SEQUENCE</scope>
    <source>
        <strain evidence="6">R07B-5</strain>
    </source>
</reference>
<feature type="compositionally biased region" description="Polar residues" evidence="4">
    <location>
        <begin position="238"/>
        <end position="249"/>
    </location>
</feature>
<dbReference type="InterPro" id="IPR046328">
    <property type="entry name" value="ETS_fam"/>
</dbReference>
<dbReference type="GO" id="GO:0043565">
    <property type="term" value="F:sequence-specific DNA binding"/>
    <property type="evidence" value="ECO:0007669"/>
    <property type="project" value="InterPro"/>
</dbReference>
<keyword evidence="2 3" id="KW-0238">DNA-binding</keyword>
<evidence type="ECO:0000256" key="1">
    <source>
        <dbReference type="ARBA" id="ARBA00005562"/>
    </source>
</evidence>
<evidence type="ECO:0000256" key="2">
    <source>
        <dbReference type="ARBA" id="ARBA00023125"/>
    </source>
</evidence>
<dbReference type="GO" id="GO:0005634">
    <property type="term" value="C:nucleus"/>
    <property type="evidence" value="ECO:0007669"/>
    <property type="project" value="UniProtKB-SubCell"/>
</dbReference>
<evidence type="ECO:0000256" key="4">
    <source>
        <dbReference type="SAM" id="MobiDB-lite"/>
    </source>
</evidence>